<dbReference type="RefSeq" id="WP_206658298.1">
    <property type="nucleotide sequence ID" value="NZ_CP071182.1"/>
</dbReference>
<proteinExistence type="predicted"/>
<sequence length="56" mass="6486">MRFHVGDVVNHPTDKRSGVVLDIRRNPACLMRHLVILWDDGSEEELEEIEFGPLED</sequence>
<dbReference type="KEGG" id="afx:JZ786_08655"/>
<keyword evidence="2" id="KW-1185">Reference proteome</keyword>
<evidence type="ECO:0000313" key="2">
    <source>
        <dbReference type="Proteomes" id="UP000663505"/>
    </source>
</evidence>
<name>A0A9X7W3Y6_9BACL</name>
<dbReference type="Proteomes" id="UP000663505">
    <property type="component" value="Chromosome"/>
</dbReference>
<reference evidence="1 2" key="1">
    <citation type="submission" date="2021-02" db="EMBL/GenBank/DDBJ databases">
        <title>Alicyclobacillus curvatus sp. nov. and Alicyclobacillus mengziensis sp. nov., two acidophilic bacteria isolated from acid mine drainage.</title>
        <authorList>
            <person name="Huang Y."/>
        </authorList>
    </citation>
    <scope>NUCLEOTIDE SEQUENCE [LARGE SCALE GENOMIC DNA]</scope>
    <source>
        <strain evidence="1 2">S30H14</strain>
    </source>
</reference>
<evidence type="ECO:0000313" key="1">
    <source>
        <dbReference type="EMBL" id="QSO48983.1"/>
    </source>
</evidence>
<gene>
    <name evidence="1" type="ORF">JZ786_08655</name>
</gene>
<organism evidence="1 2">
    <name type="scientific">Alicyclobacillus mengziensis</name>
    <dbReference type="NCBI Taxonomy" id="2931921"/>
    <lineage>
        <taxon>Bacteria</taxon>
        <taxon>Bacillati</taxon>
        <taxon>Bacillota</taxon>
        <taxon>Bacilli</taxon>
        <taxon>Bacillales</taxon>
        <taxon>Alicyclobacillaceae</taxon>
        <taxon>Alicyclobacillus</taxon>
    </lineage>
</organism>
<dbReference type="AlphaFoldDB" id="A0A9X7W3Y6"/>
<dbReference type="EMBL" id="CP071182">
    <property type="protein sequence ID" value="QSO48983.1"/>
    <property type="molecule type" value="Genomic_DNA"/>
</dbReference>
<accession>A0A9X7W3Y6</accession>
<protein>
    <submittedName>
        <fullName evidence="1">Uncharacterized protein</fullName>
    </submittedName>
</protein>